<protein>
    <submittedName>
        <fullName evidence="2">Hydroxymethylpyrimidine transport system permease protein</fullName>
    </submittedName>
</protein>
<name>A0A087AJB2_9BIFI</name>
<dbReference type="AlphaFoldDB" id="A0A087AJB2"/>
<organism evidence="2 3">
    <name type="scientific">Bifidobacterium gallicum DSM 20093 = LMG 11596</name>
    <dbReference type="NCBI Taxonomy" id="561180"/>
    <lineage>
        <taxon>Bacteria</taxon>
        <taxon>Bacillati</taxon>
        <taxon>Actinomycetota</taxon>
        <taxon>Actinomycetes</taxon>
        <taxon>Bifidobacteriales</taxon>
        <taxon>Bifidobacteriaceae</taxon>
        <taxon>Bifidobacterium</taxon>
    </lineage>
</organism>
<reference evidence="2 3" key="1">
    <citation type="submission" date="2014-03" db="EMBL/GenBank/DDBJ databases">
        <title>Genomics of Bifidobacteria.</title>
        <authorList>
            <person name="Ventura M."/>
            <person name="Milani C."/>
            <person name="Lugli G.A."/>
        </authorList>
    </citation>
    <scope>NUCLEOTIDE SEQUENCE [LARGE SCALE GENOMIC DNA]</scope>
    <source>
        <strain evidence="2 3">LMG 11596</strain>
    </source>
</reference>
<keyword evidence="1" id="KW-0812">Transmembrane</keyword>
<sequence>MGAELAFALLRYSKWNLGSMLLSGALAGVGSWGYSFFTNLQAIDVTGPYGITYLITSVISGALVAGLAMWYLFRAIARTGALDNFASGREQRGMN</sequence>
<feature type="transmembrane region" description="Helical" evidence="1">
    <location>
        <begin position="20"/>
        <end position="37"/>
    </location>
</feature>
<evidence type="ECO:0000313" key="2">
    <source>
        <dbReference type="EMBL" id="KFI58862.1"/>
    </source>
</evidence>
<keyword evidence="1" id="KW-0472">Membrane</keyword>
<feature type="transmembrane region" description="Helical" evidence="1">
    <location>
        <begin position="49"/>
        <end position="73"/>
    </location>
</feature>
<comment type="caution">
    <text evidence="2">The sequence shown here is derived from an EMBL/GenBank/DDBJ whole genome shotgun (WGS) entry which is preliminary data.</text>
</comment>
<evidence type="ECO:0000256" key="1">
    <source>
        <dbReference type="SAM" id="Phobius"/>
    </source>
</evidence>
<proteinExistence type="predicted"/>
<keyword evidence="1" id="KW-1133">Transmembrane helix</keyword>
<evidence type="ECO:0000313" key="3">
    <source>
        <dbReference type="Proteomes" id="UP000029074"/>
    </source>
</evidence>
<dbReference type="Proteomes" id="UP000029074">
    <property type="component" value="Unassembled WGS sequence"/>
</dbReference>
<gene>
    <name evidence="2" type="ORF">BGLCM_1157</name>
</gene>
<dbReference type="EMBL" id="JGYW01000005">
    <property type="protein sequence ID" value="KFI58862.1"/>
    <property type="molecule type" value="Genomic_DNA"/>
</dbReference>
<accession>A0A087AJB2</accession>
<keyword evidence="3" id="KW-1185">Reference proteome</keyword>